<proteinExistence type="inferred from homology"/>
<sequence>MSSPQRRWSVANAALLVTALTLVSTLLGFVRDVVIAAVFGASPELDSYLAAQGLLNIIIALVAGAMARSSVPVTSREAAGETDRCAGHRGFDTAFTITVLVLGVLGILMAIFAGPVTTAIAPGFDGPQAELTAQLTRILLVATVLVAGTNLFASLAQVHGRFGWSALEGVPFNIVMIATAGLFGPRYGISALAVGFVVGSAARLLLQLIPLRAARVRLRPRLEVSDPGFREIARLMPAMLVGSALGNVNTMVDRAVGSTLADGTITALSYAWRLIDLPQTLLVASLLVPLYPALGAAAKDRAEVRRLVGRGLALIITVLTPISVVLIIAAKPAVAIVFGYGAFDSDAVAQTADAMVWYVPALLALSIRLLMVRASYAVGDSRTPVTIGVFAMVLNLAGDLLLAPVMGAAGIALATSISVGAAAVLNTWLLRRRHDGVALRPAAGLLGRATGLAVASSGAGWAARHVTDDLPALVSALAIGLAVVGVYAAGLVMLRSPELAVFRDALRQVRRGRRRPRG</sequence>
<protein>
    <recommendedName>
        <fullName evidence="8">Lipid II flippase</fullName>
    </recommendedName>
</protein>
<dbReference type="PANTHER" id="PTHR47019">
    <property type="entry name" value="LIPID II FLIPPASE MURJ"/>
    <property type="match status" value="1"/>
</dbReference>
<keyword evidence="6" id="KW-1133">Transmembrane helix</keyword>
<gene>
    <name evidence="9" type="ORF">RPIT_11605</name>
</gene>
<dbReference type="GO" id="GO:0008360">
    <property type="term" value="P:regulation of cell shape"/>
    <property type="evidence" value="ECO:0007669"/>
    <property type="project" value="UniProtKB-UniRule"/>
</dbReference>
<dbReference type="EMBL" id="CP019605">
    <property type="protein sequence ID" value="AQP45362.1"/>
    <property type="molecule type" value="Genomic_DNA"/>
</dbReference>
<dbReference type="PANTHER" id="PTHR47019:SF1">
    <property type="entry name" value="LIPID II FLIPPASE MURJ"/>
    <property type="match status" value="1"/>
</dbReference>
<reference evidence="9 10" key="1">
    <citation type="journal article" date="2016" name="Int. J. Syst. Evol. Microbiol.">
        <title>Tessaracoccus flavus sp. nov., isolated from the drainage system of a lindane-producing factory.</title>
        <authorList>
            <person name="Kumari R."/>
            <person name="Singh P."/>
            <person name="Schumann P."/>
            <person name="Lal R."/>
        </authorList>
    </citation>
    <scope>NUCLEOTIDE SEQUENCE [LARGE SCALE GENOMIC DNA]</scope>
    <source>
        <strain evidence="9 10">RP1T</strain>
    </source>
</reference>
<dbReference type="PRINTS" id="PR01806">
    <property type="entry name" value="VIRFACTRMVIN"/>
</dbReference>
<evidence type="ECO:0000256" key="4">
    <source>
        <dbReference type="ARBA" id="ARBA00022960"/>
    </source>
</evidence>
<dbReference type="Proteomes" id="UP000188324">
    <property type="component" value="Chromosome"/>
</dbReference>
<keyword evidence="8" id="KW-0961">Cell wall biogenesis/degradation</keyword>
<dbReference type="GO" id="GO:0005886">
    <property type="term" value="C:plasma membrane"/>
    <property type="evidence" value="ECO:0007669"/>
    <property type="project" value="UniProtKB-SubCell"/>
</dbReference>
<keyword evidence="3" id="KW-0812">Transmembrane</keyword>
<dbReference type="Pfam" id="PF03023">
    <property type="entry name" value="MurJ"/>
    <property type="match status" value="1"/>
</dbReference>
<dbReference type="GO" id="GO:0009252">
    <property type="term" value="P:peptidoglycan biosynthetic process"/>
    <property type="evidence" value="ECO:0007669"/>
    <property type="project" value="UniProtKB-UniRule"/>
</dbReference>
<dbReference type="InterPro" id="IPR051050">
    <property type="entry name" value="Lipid_II_flippase_MurJ/MviN"/>
</dbReference>
<evidence type="ECO:0000256" key="8">
    <source>
        <dbReference type="PIRNR" id="PIRNR002869"/>
    </source>
</evidence>
<keyword evidence="4 8" id="KW-0133">Cell shape</keyword>
<dbReference type="KEGG" id="tfl:RPIT_11605"/>
<evidence type="ECO:0000256" key="7">
    <source>
        <dbReference type="ARBA" id="ARBA00023136"/>
    </source>
</evidence>
<accession>A0A1Q2CGW8</accession>
<comment type="similarity">
    <text evidence="8">Belongs to the MurJ/MviN family.</text>
</comment>
<dbReference type="GO" id="GO:0015648">
    <property type="term" value="F:lipid-linked peptidoglycan transporter activity"/>
    <property type="evidence" value="ECO:0007669"/>
    <property type="project" value="UniProtKB-UniRule"/>
</dbReference>
<keyword evidence="10" id="KW-1185">Reference proteome</keyword>
<keyword evidence="5 8" id="KW-0573">Peptidoglycan synthesis</keyword>
<comment type="subcellular location">
    <subcellularLocation>
        <location evidence="1">Cell membrane</location>
        <topology evidence="1">Multi-pass membrane protein</topology>
    </subcellularLocation>
</comment>
<dbReference type="OrthoDB" id="9804143at2"/>
<evidence type="ECO:0000313" key="9">
    <source>
        <dbReference type="EMBL" id="AQP45362.1"/>
    </source>
</evidence>
<dbReference type="NCBIfam" id="TIGR01695">
    <property type="entry name" value="murJ_mviN"/>
    <property type="match status" value="1"/>
</dbReference>
<organism evidence="9 10">
    <name type="scientific">Tessaracoccus flavus</name>
    <dbReference type="NCBI Taxonomy" id="1610493"/>
    <lineage>
        <taxon>Bacteria</taxon>
        <taxon>Bacillati</taxon>
        <taxon>Actinomycetota</taxon>
        <taxon>Actinomycetes</taxon>
        <taxon>Propionibacteriales</taxon>
        <taxon>Propionibacteriaceae</taxon>
        <taxon>Tessaracoccus</taxon>
    </lineage>
</organism>
<dbReference type="GO" id="GO:0071555">
    <property type="term" value="P:cell wall organization"/>
    <property type="evidence" value="ECO:0007669"/>
    <property type="project" value="UniProtKB-UniRule"/>
</dbReference>
<name>A0A1Q2CGW8_9ACTN</name>
<dbReference type="InterPro" id="IPR004268">
    <property type="entry name" value="MurJ"/>
</dbReference>
<evidence type="ECO:0000313" key="10">
    <source>
        <dbReference type="Proteomes" id="UP000188324"/>
    </source>
</evidence>
<evidence type="ECO:0000256" key="2">
    <source>
        <dbReference type="ARBA" id="ARBA00022475"/>
    </source>
</evidence>
<evidence type="ECO:0000256" key="5">
    <source>
        <dbReference type="ARBA" id="ARBA00022984"/>
    </source>
</evidence>
<dbReference type="RefSeq" id="WP_077343377.1">
    <property type="nucleotide sequence ID" value="NZ_CP019605.1"/>
</dbReference>
<dbReference type="PIRSF" id="PIRSF002869">
    <property type="entry name" value="MviN"/>
    <property type="match status" value="1"/>
</dbReference>
<evidence type="ECO:0000256" key="3">
    <source>
        <dbReference type="ARBA" id="ARBA00022692"/>
    </source>
</evidence>
<keyword evidence="2 8" id="KW-1003">Cell membrane</keyword>
<dbReference type="AlphaFoldDB" id="A0A1Q2CGW8"/>
<dbReference type="CDD" id="cd13123">
    <property type="entry name" value="MATE_MurJ_like"/>
    <property type="match status" value="1"/>
</dbReference>
<evidence type="ECO:0000256" key="1">
    <source>
        <dbReference type="ARBA" id="ARBA00004651"/>
    </source>
</evidence>
<keyword evidence="8" id="KW-0813">Transport</keyword>
<comment type="function">
    <text evidence="8">Involved in peptidoglycan biosynthesis. Transports lipid-linked peptidoglycan precursors from the inner to the outer leaflet of the cytoplasmic membrane.</text>
</comment>
<keyword evidence="7 8" id="KW-0472">Membrane</keyword>
<dbReference type="STRING" id="1610493.RPIT_11605"/>
<evidence type="ECO:0000256" key="6">
    <source>
        <dbReference type="ARBA" id="ARBA00022989"/>
    </source>
</evidence>
<dbReference type="GO" id="GO:0034204">
    <property type="term" value="P:lipid translocation"/>
    <property type="evidence" value="ECO:0007669"/>
    <property type="project" value="TreeGrafter"/>
</dbReference>